<evidence type="ECO:0000313" key="5">
    <source>
        <dbReference type="Proteomes" id="UP000254467"/>
    </source>
</evidence>
<keyword evidence="2" id="KW-0472">Membrane</keyword>
<accession>A0A376CM05</accession>
<dbReference type="InterPro" id="IPR041033">
    <property type="entry name" value="SpaA_PFL_dom_1"/>
</dbReference>
<dbReference type="Proteomes" id="UP000254467">
    <property type="component" value="Unassembled WGS sequence"/>
</dbReference>
<dbReference type="OrthoDB" id="4424254at2"/>
<dbReference type="AlphaFoldDB" id="A0A376CM05"/>
<dbReference type="SUPFAM" id="SSF53300">
    <property type="entry name" value="vWA-like"/>
    <property type="match status" value="1"/>
</dbReference>
<dbReference type="STRING" id="35756.GCA_001044155_00275"/>
<dbReference type="InterPro" id="IPR013783">
    <property type="entry name" value="Ig-like_fold"/>
</dbReference>
<dbReference type="Pfam" id="PF17802">
    <property type="entry name" value="SpaA"/>
    <property type="match status" value="1"/>
</dbReference>
<dbReference type="EMBL" id="UFXQ01000001">
    <property type="protein sequence ID" value="STC69247.1"/>
    <property type="molecule type" value="Genomic_DNA"/>
</dbReference>
<proteinExistence type="predicted"/>
<dbReference type="InterPro" id="IPR036465">
    <property type="entry name" value="vWFA_dom_sf"/>
</dbReference>
<gene>
    <name evidence="4" type="ORF">NCTC11862_01031</name>
</gene>
<organism evidence="4 5">
    <name type="scientific">Corynebacterium pilosum</name>
    <dbReference type="NCBI Taxonomy" id="35756"/>
    <lineage>
        <taxon>Bacteria</taxon>
        <taxon>Bacillati</taxon>
        <taxon>Actinomycetota</taxon>
        <taxon>Actinomycetes</taxon>
        <taxon>Mycobacteriales</taxon>
        <taxon>Corynebacteriaceae</taxon>
        <taxon>Corynebacterium</taxon>
    </lineage>
</organism>
<feature type="region of interest" description="Disordered" evidence="1">
    <location>
        <begin position="250"/>
        <end position="273"/>
    </location>
</feature>
<feature type="transmembrane region" description="Helical" evidence="2">
    <location>
        <begin position="513"/>
        <end position="531"/>
    </location>
</feature>
<dbReference type="GO" id="GO:0005975">
    <property type="term" value="P:carbohydrate metabolic process"/>
    <property type="evidence" value="ECO:0007669"/>
    <property type="project" value="UniProtKB-ARBA"/>
</dbReference>
<evidence type="ECO:0000259" key="3">
    <source>
        <dbReference type="Pfam" id="PF17802"/>
    </source>
</evidence>
<dbReference type="NCBIfam" id="TIGR01167">
    <property type="entry name" value="LPXTG_anchor"/>
    <property type="match status" value="1"/>
</dbReference>
<dbReference type="Gene3D" id="2.60.40.10">
    <property type="entry name" value="Immunoglobulins"/>
    <property type="match status" value="1"/>
</dbReference>
<keyword evidence="2" id="KW-0812">Transmembrane</keyword>
<evidence type="ECO:0000313" key="4">
    <source>
        <dbReference type="EMBL" id="STC69247.1"/>
    </source>
</evidence>
<evidence type="ECO:0000256" key="2">
    <source>
        <dbReference type="SAM" id="Phobius"/>
    </source>
</evidence>
<reference evidence="4 5" key="1">
    <citation type="submission" date="2018-06" db="EMBL/GenBank/DDBJ databases">
        <authorList>
            <consortium name="Pathogen Informatics"/>
            <person name="Doyle S."/>
        </authorList>
    </citation>
    <scope>NUCLEOTIDE SEQUENCE [LARGE SCALE GENOMIC DNA]</scope>
    <source>
        <strain evidence="4 5">NCTC11862</strain>
    </source>
</reference>
<protein>
    <submittedName>
        <fullName evidence="4">Putative surface-anchored fimbrial subunit</fullName>
    </submittedName>
</protein>
<name>A0A376CM05_9CORY</name>
<feature type="domain" description="SpaA-like prealbumin fold" evidence="3">
    <location>
        <begin position="371"/>
        <end position="453"/>
    </location>
</feature>
<keyword evidence="5" id="KW-1185">Reference proteome</keyword>
<evidence type="ECO:0000256" key="1">
    <source>
        <dbReference type="SAM" id="MobiDB-lite"/>
    </source>
</evidence>
<keyword evidence="2" id="KW-1133">Transmembrane helix</keyword>
<dbReference type="Gene3D" id="3.40.50.410">
    <property type="entry name" value="von Willebrand factor, type A domain"/>
    <property type="match status" value="1"/>
</dbReference>
<dbReference type="SUPFAM" id="SSF49478">
    <property type="entry name" value="Cna protein B-type domain"/>
    <property type="match status" value="1"/>
</dbReference>
<sequence length="537" mass="58203">MGKTGINTIKQILAGGSGKTGFIDEVGKTQTELGFVRFDDDSPAENNIVSPLSMNSDIDREKSKKWVGKLNSDNGGTNWEAGLRQFAEYNNANPALKYDVVFMITDGNPTRLDTKTKNDNGFDGEFRHVEAAMGMANTLKAQGTRVVPVGIPANWPRRASGTGETQLSVSDHNLQALSGMNSDGSSTSLRRSDFATFTDADVFRQALINTLNDCAITVERRFYEGDDPNAIPSRDNTRPTIEESRQWGFDGVLTPAGGQRTEQTKEYPTAEPDSDNLVARIGLNGTTNYSSIAVREETGKIPETWERMPAEGGQHAQCFRRNGDPVSVTNLDSRDQANPTNDFQLNNVPLAGGIHCVVYYRAKTIPTTYDLRLRKVDATDTTVSLDGAEFELRSLNDEGQPGDVLPTKSGDNTGEFVWDDLPLGSYVLTETRAAAGGYSLLPQPVYFKVEYDSDELAFFLLEGPNDRTGQRLDGASPSLNFPIVDFMVADQQVDLAIANVRAGELPKTGGAGVGLWIAAGILLIAAGAIGARRRAIA</sequence>